<comment type="caution">
    <text evidence="2">The sequence shown here is derived from an EMBL/GenBank/DDBJ whole genome shotgun (WGS) entry which is preliminary data.</text>
</comment>
<accession>A0A4Y2IJ92</accession>
<dbReference type="EMBL" id="BGPR01002713">
    <property type="protein sequence ID" value="GBM77827.1"/>
    <property type="molecule type" value="Genomic_DNA"/>
</dbReference>
<proteinExistence type="predicted"/>
<dbReference type="AlphaFoldDB" id="A0A4Y2IJ92"/>
<name>A0A4Y2IJ92_ARAVE</name>
<dbReference type="Proteomes" id="UP000499080">
    <property type="component" value="Unassembled WGS sequence"/>
</dbReference>
<organism evidence="2 3">
    <name type="scientific">Araneus ventricosus</name>
    <name type="common">Orbweaver spider</name>
    <name type="synonym">Epeira ventricosa</name>
    <dbReference type="NCBI Taxonomy" id="182803"/>
    <lineage>
        <taxon>Eukaryota</taxon>
        <taxon>Metazoa</taxon>
        <taxon>Ecdysozoa</taxon>
        <taxon>Arthropoda</taxon>
        <taxon>Chelicerata</taxon>
        <taxon>Arachnida</taxon>
        <taxon>Araneae</taxon>
        <taxon>Araneomorphae</taxon>
        <taxon>Entelegynae</taxon>
        <taxon>Araneoidea</taxon>
        <taxon>Araneidae</taxon>
        <taxon>Araneus</taxon>
    </lineage>
</organism>
<reference evidence="2 3" key="1">
    <citation type="journal article" date="2019" name="Sci. Rep.">
        <title>Orb-weaving spider Araneus ventricosus genome elucidates the spidroin gene catalogue.</title>
        <authorList>
            <person name="Kono N."/>
            <person name="Nakamura H."/>
            <person name="Ohtoshi R."/>
            <person name="Moran D.A.P."/>
            <person name="Shinohara A."/>
            <person name="Yoshida Y."/>
            <person name="Fujiwara M."/>
            <person name="Mori M."/>
            <person name="Tomita M."/>
            <person name="Arakawa K."/>
        </authorList>
    </citation>
    <scope>NUCLEOTIDE SEQUENCE [LARGE SCALE GENOMIC DNA]</scope>
</reference>
<feature type="compositionally biased region" description="Polar residues" evidence="1">
    <location>
        <begin position="15"/>
        <end position="36"/>
    </location>
</feature>
<evidence type="ECO:0000313" key="2">
    <source>
        <dbReference type="EMBL" id="GBM77827.1"/>
    </source>
</evidence>
<protein>
    <submittedName>
        <fullName evidence="2">Uncharacterized protein</fullName>
    </submittedName>
</protein>
<evidence type="ECO:0000313" key="3">
    <source>
        <dbReference type="Proteomes" id="UP000499080"/>
    </source>
</evidence>
<sequence>MELLVGKIAHRRGSSQHGNLLTSRTAARNQSKNQRSLRPERPAFLMPTPSPFSSTSCGTAFSRVPFQPSLTAGISSPGERLS</sequence>
<keyword evidence="3" id="KW-1185">Reference proteome</keyword>
<gene>
    <name evidence="2" type="ORF">AVEN_95614_1</name>
</gene>
<evidence type="ECO:0000256" key="1">
    <source>
        <dbReference type="SAM" id="MobiDB-lite"/>
    </source>
</evidence>
<feature type="region of interest" description="Disordered" evidence="1">
    <location>
        <begin position="11"/>
        <end position="52"/>
    </location>
</feature>